<keyword evidence="1" id="KW-0677">Repeat</keyword>
<dbReference type="InterPro" id="IPR002110">
    <property type="entry name" value="Ankyrin_rpt"/>
</dbReference>
<keyword evidence="2 3" id="KW-0040">ANK repeat</keyword>
<dbReference type="Pfam" id="PF12796">
    <property type="entry name" value="Ank_2"/>
    <property type="match status" value="3"/>
</dbReference>
<dbReference type="InterPro" id="IPR050889">
    <property type="entry name" value="Dendritic_Spine_Reg/Scaffold"/>
</dbReference>
<feature type="repeat" description="ANK" evidence="3">
    <location>
        <begin position="284"/>
        <end position="308"/>
    </location>
</feature>
<evidence type="ECO:0000256" key="3">
    <source>
        <dbReference type="PROSITE-ProRule" id="PRU00023"/>
    </source>
</evidence>
<feature type="repeat" description="ANK" evidence="3">
    <location>
        <begin position="251"/>
        <end position="283"/>
    </location>
</feature>
<evidence type="ECO:0000256" key="1">
    <source>
        <dbReference type="ARBA" id="ARBA00022737"/>
    </source>
</evidence>
<accession>A0A195BAA8</accession>
<feature type="repeat" description="ANK" evidence="3">
    <location>
        <begin position="183"/>
        <end position="206"/>
    </location>
</feature>
<dbReference type="PROSITE" id="PS50088">
    <property type="entry name" value="ANK_REPEAT"/>
    <property type="match status" value="7"/>
</dbReference>
<gene>
    <name evidence="4" type="ORF">ALC53_08503</name>
</gene>
<feature type="repeat" description="ANK" evidence="3">
    <location>
        <begin position="217"/>
        <end position="249"/>
    </location>
</feature>
<evidence type="ECO:0000256" key="2">
    <source>
        <dbReference type="ARBA" id="ARBA00023043"/>
    </source>
</evidence>
<proteinExistence type="predicted"/>
<dbReference type="STRING" id="520822.A0A195BAA8"/>
<dbReference type="AlphaFoldDB" id="A0A195BAA8"/>
<evidence type="ECO:0000313" key="4">
    <source>
        <dbReference type="EMBL" id="KYM81160.1"/>
    </source>
</evidence>
<dbReference type="PROSITE" id="PS50297">
    <property type="entry name" value="ANK_REP_REGION"/>
    <property type="match status" value="7"/>
</dbReference>
<dbReference type="SMART" id="SM00248">
    <property type="entry name" value="ANK"/>
    <property type="match status" value="8"/>
</dbReference>
<keyword evidence="5" id="KW-1185">Reference proteome</keyword>
<dbReference type="Gene3D" id="1.25.40.20">
    <property type="entry name" value="Ankyrin repeat-containing domain"/>
    <property type="match status" value="3"/>
</dbReference>
<reference evidence="4 5" key="1">
    <citation type="submission" date="2015-09" db="EMBL/GenBank/DDBJ databases">
        <title>Atta colombica WGS genome.</title>
        <authorList>
            <person name="Nygaard S."/>
            <person name="Hu H."/>
            <person name="Boomsma J."/>
            <person name="Zhang G."/>
        </authorList>
    </citation>
    <scope>NUCLEOTIDE SEQUENCE [LARGE SCALE GENOMIC DNA]</scope>
    <source>
        <strain evidence="4">Treedump-2</strain>
        <tissue evidence="4">Whole body</tissue>
    </source>
</reference>
<feature type="repeat" description="ANK" evidence="3">
    <location>
        <begin position="77"/>
        <end position="97"/>
    </location>
</feature>
<feature type="repeat" description="ANK" evidence="3">
    <location>
        <begin position="318"/>
        <end position="345"/>
    </location>
</feature>
<dbReference type="Proteomes" id="UP000078540">
    <property type="component" value="Unassembled WGS sequence"/>
</dbReference>
<dbReference type="InterPro" id="IPR036770">
    <property type="entry name" value="Ankyrin_rpt-contain_sf"/>
</dbReference>
<evidence type="ECO:0000313" key="5">
    <source>
        <dbReference type="Proteomes" id="UP000078540"/>
    </source>
</evidence>
<name>A0A195BAA8_9HYME</name>
<dbReference type="PANTHER" id="PTHR24166:SF48">
    <property type="entry name" value="PROTEIN VAPYRIN"/>
    <property type="match status" value="1"/>
</dbReference>
<protein>
    <submittedName>
        <fullName evidence="4">Ankyrin repeat domain-containing protein 16</fullName>
    </submittedName>
</protein>
<sequence length="345" mass="38390">MKEELAVSIITPIVIVFLNLYRESSSVRTCSMMLQSEIPNVSRDFLRACHSGDIHKVKTLVEKHGIRDWSDFRYETSGDTALHVATREGNINIVKFLCEEFNMLAFKVDVTNKDMKRPLHEAAQFAQEDILKYLLGKGASVDPLKRADWTPLMLACTKSGPAARQCIDVLLAANANAYLRNKDGWTPLLIACRTGDENVVNILLKHLPKCIDDRSNNGRSALHIAAFHGHERVINLLVASNINLLNAQDSSGSSPLHEAIKHRNLDAAKCIIYLGADVTLADNVGQTILHIAALTGNAETVEYILEHNLIDVNYETSFGITPLMIARRNNHNDVIKILIRHSAKK</sequence>
<feature type="repeat" description="ANK" evidence="3">
    <location>
        <begin position="114"/>
        <end position="146"/>
    </location>
</feature>
<dbReference type="EMBL" id="KQ976542">
    <property type="protein sequence ID" value="KYM81160.1"/>
    <property type="molecule type" value="Genomic_DNA"/>
</dbReference>
<organism evidence="4 5">
    <name type="scientific">Atta colombica</name>
    <dbReference type="NCBI Taxonomy" id="520822"/>
    <lineage>
        <taxon>Eukaryota</taxon>
        <taxon>Metazoa</taxon>
        <taxon>Ecdysozoa</taxon>
        <taxon>Arthropoda</taxon>
        <taxon>Hexapoda</taxon>
        <taxon>Insecta</taxon>
        <taxon>Pterygota</taxon>
        <taxon>Neoptera</taxon>
        <taxon>Endopterygota</taxon>
        <taxon>Hymenoptera</taxon>
        <taxon>Apocrita</taxon>
        <taxon>Aculeata</taxon>
        <taxon>Formicoidea</taxon>
        <taxon>Formicidae</taxon>
        <taxon>Myrmicinae</taxon>
        <taxon>Atta</taxon>
    </lineage>
</organism>
<dbReference type="PANTHER" id="PTHR24166">
    <property type="entry name" value="ROLLING PEBBLES, ISOFORM B"/>
    <property type="match status" value="1"/>
</dbReference>
<dbReference type="SUPFAM" id="SSF48403">
    <property type="entry name" value="Ankyrin repeat"/>
    <property type="match status" value="1"/>
</dbReference>